<name>A0A1G1TL75_9BACT</name>
<organism evidence="1 2">
    <name type="scientific">Hymenobacter coccineus</name>
    <dbReference type="NCBI Taxonomy" id="1908235"/>
    <lineage>
        <taxon>Bacteria</taxon>
        <taxon>Pseudomonadati</taxon>
        <taxon>Bacteroidota</taxon>
        <taxon>Cytophagia</taxon>
        <taxon>Cytophagales</taxon>
        <taxon>Hymenobacteraceae</taxon>
        <taxon>Hymenobacter</taxon>
    </lineage>
</organism>
<dbReference type="Proteomes" id="UP000177506">
    <property type="component" value="Unassembled WGS sequence"/>
</dbReference>
<evidence type="ECO:0008006" key="3">
    <source>
        <dbReference type="Google" id="ProtNLM"/>
    </source>
</evidence>
<dbReference type="AlphaFoldDB" id="A0A1G1TL75"/>
<dbReference type="SUPFAM" id="SSF88723">
    <property type="entry name" value="PIN domain-like"/>
    <property type="match status" value="1"/>
</dbReference>
<dbReference type="RefSeq" id="WP_070741059.1">
    <property type="nucleotide sequence ID" value="NZ_MDZA01000046.1"/>
</dbReference>
<dbReference type="InterPro" id="IPR029060">
    <property type="entry name" value="PIN-like_dom_sf"/>
</dbReference>
<comment type="caution">
    <text evidence="1">The sequence shown here is derived from an EMBL/GenBank/DDBJ whole genome shotgun (WGS) entry which is preliminary data.</text>
</comment>
<gene>
    <name evidence="1" type="ORF">BEN49_19150</name>
</gene>
<proteinExistence type="predicted"/>
<keyword evidence="2" id="KW-1185">Reference proteome</keyword>
<dbReference type="Gene3D" id="3.40.50.1010">
    <property type="entry name" value="5'-nuclease"/>
    <property type="match status" value="1"/>
</dbReference>
<evidence type="ECO:0000313" key="2">
    <source>
        <dbReference type="Proteomes" id="UP000177506"/>
    </source>
</evidence>
<evidence type="ECO:0000313" key="1">
    <source>
        <dbReference type="EMBL" id="OGX91591.1"/>
    </source>
</evidence>
<reference evidence="1 2" key="1">
    <citation type="submission" date="2016-08" db="EMBL/GenBank/DDBJ databases">
        <title>Hymenobacter coccineus sp. nov., Hymenobacter lapidarius sp. nov. and Hymenobacter glacialis sp. nov., isolated from Antarctic soil.</title>
        <authorList>
            <person name="Sedlacek I."/>
            <person name="Kralova S."/>
            <person name="Kyrova K."/>
            <person name="Maslanova I."/>
            <person name="Stankova E."/>
            <person name="Vrbovska V."/>
            <person name="Nemec M."/>
            <person name="Bartak M."/>
            <person name="Svec P."/>
            <person name="Busse H.-J."/>
            <person name="Pantucek R."/>
        </authorList>
    </citation>
    <scope>NUCLEOTIDE SEQUENCE [LARGE SCALE GENOMIC DNA]</scope>
    <source>
        <strain evidence="1 2">CCM 8649</strain>
    </source>
</reference>
<dbReference type="EMBL" id="MDZA01000046">
    <property type="protein sequence ID" value="OGX91591.1"/>
    <property type="molecule type" value="Genomic_DNA"/>
</dbReference>
<sequence length="160" mass="17944">MLNKSVLLETSFFIRLLNPSDPLARQAEGYFRYFQQEQYPMLISTVSIAEFCVLGALDQLPLKNLRVLPFNVVHAVRAGEFAAAVFASKGRNLLLNRNIIPNDTKLFAQADSEASIGYYLTSDSESGKVHTLLRQTGQNPRFQFVDLKTPHTEVFGTLGF</sequence>
<protein>
    <recommendedName>
        <fullName evidence="3">PIN domain-containing protein</fullName>
    </recommendedName>
</protein>
<accession>A0A1G1TL75</accession>